<evidence type="ECO:0000313" key="6">
    <source>
        <dbReference type="Proteomes" id="UP001170624"/>
    </source>
</evidence>
<dbReference type="InterPro" id="IPR016024">
    <property type="entry name" value="ARM-type_fold"/>
</dbReference>
<keyword evidence="2 3" id="KW-0802">TPR repeat</keyword>
<name>A0AAW7Y0X2_9GAMM</name>
<dbReference type="SUPFAM" id="SSF48371">
    <property type="entry name" value="ARM repeat"/>
    <property type="match status" value="1"/>
</dbReference>
<sequence length="399" mass="44378">MMKKLLTVLTTLALMTTQSYAANTSTVNASAVNTDSDIQNQAEHSVLSQADTTTLASDARSQSSSVQNSTANISSEQVQQWVYTAQDKRQSAQVRANALRQLAPYPSQNSLVAVVRGLQDGSEAVREAAVIAAEPYQFTNRWRMLEPLLTDPNQQVRVTVTTNLIRDFGNMSPKQQHTIESAYQELVVFLSAQANVKDHIQEDIQEDIEESTSENVQLNLKSALLLADVYRWHQEWDKAQSLYETLLKANPKNAQVWLSVADNLRAQGKDEQALVALDKAIVLQPNESNLYYSQALTLVRLEQKAKAADAIEIAANMAQTNSYFWYLNGVLQEPLDIDKSVKSFEQAYLISGAPEQLYAVCDIYVRTANDKTEQCLDELGKIAPDYVIAQLKAKIGDVK</sequence>
<dbReference type="SUPFAM" id="SSF48452">
    <property type="entry name" value="TPR-like"/>
    <property type="match status" value="1"/>
</dbReference>
<dbReference type="PANTHER" id="PTHR44227:SF3">
    <property type="entry name" value="PROTEIN O-MANNOSYL-TRANSFERASE TMTC4"/>
    <property type="match status" value="1"/>
</dbReference>
<dbReference type="PANTHER" id="PTHR44227">
    <property type="match status" value="1"/>
</dbReference>
<dbReference type="PROSITE" id="PS50005">
    <property type="entry name" value="TPR"/>
    <property type="match status" value="1"/>
</dbReference>
<dbReference type="InterPro" id="IPR011989">
    <property type="entry name" value="ARM-like"/>
</dbReference>
<comment type="caution">
    <text evidence="5">The sequence shown here is derived from an EMBL/GenBank/DDBJ whole genome shotgun (WGS) entry which is preliminary data.</text>
</comment>
<reference evidence="5" key="1">
    <citation type="submission" date="2023-07" db="EMBL/GenBank/DDBJ databases">
        <title>Genome content predicts the carbon catabolic preferences of heterotrophic bacteria.</title>
        <authorList>
            <person name="Gralka M."/>
        </authorList>
    </citation>
    <scope>NUCLEOTIDE SEQUENCE</scope>
    <source>
        <strain evidence="5">G2M05</strain>
    </source>
</reference>
<evidence type="ECO:0000313" key="5">
    <source>
        <dbReference type="EMBL" id="MDO6541640.1"/>
    </source>
</evidence>
<dbReference type="Gene3D" id="1.25.40.10">
    <property type="entry name" value="Tetratricopeptide repeat domain"/>
    <property type="match status" value="1"/>
</dbReference>
<dbReference type="SMART" id="SM00028">
    <property type="entry name" value="TPR"/>
    <property type="match status" value="3"/>
</dbReference>
<gene>
    <name evidence="5" type="ORF">Q4568_03805</name>
</gene>
<dbReference type="AlphaFoldDB" id="A0AAW7Y0X2"/>
<dbReference type="EMBL" id="JAUOPU010000002">
    <property type="protein sequence ID" value="MDO6541640.1"/>
    <property type="molecule type" value="Genomic_DNA"/>
</dbReference>
<evidence type="ECO:0000256" key="1">
    <source>
        <dbReference type="ARBA" id="ARBA00022737"/>
    </source>
</evidence>
<feature type="repeat" description="TPR" evidence="3">
    <location>
        <begin position="254"/>
        <end position="287"/>
    </location>
</feature>
<dbReference type="RefSeq" id="WP_303498415.1">
    <property type="nucleotide sequence ID" value="NZ_JAUOPU010000002.1"/>
</dbReference>
<dbReference type="Proteomes" id="UP001170624">
    <property type="component" value="Unassembled WGS sequence"/>
</dbReference>
<dbReference type="InterPro" id="IPR011990">
    <property type="entry name" value="TPR-like_helical_dom_sf"/>
</dbReference>
<organism evidence="5 6">
    <name type="scientific">Photobacterium sanguinicancri</name>
    <dbReference type="NCBI Taxonomy" id="875932"/>
    <lineage>
        <taxon>Bacteria</taxon>
        <taxon>Pseudomonadati</taxon>
        <taxon>Pseudomonadota</taxon>
        <taxon>Gammaproteobacteria</taxon>
        <taxon>Vibrionales</taxon>
        <taxon>Vibrionaceae</taxon>
        <taxon>Photobacterium</taxon>
    </lineage>
</organism>
<dbReference type="GO" id="GO:0000030">
    <property type="term" value="F:mannosyltransferase activity"/>
    <property type="evidence" value="ECO:0007669"/>
    <property type="project" value="TreeGrafter"/>
</dbReference>
<keyword evidence="4" id="KW-0732">Signal</keyword>
<evidence type="ECO:0000256" key="4">
    <source>
        <dbReference type="SAM" id="SignalP"/>
    </source>
</evidence>
<evidence type="ECO:0008006" key="7">
    <source>
        <dbReference type="Google" id="ProtNLM"/>
    </source>
</evidence>
<dbReference type="GO" id="GO:0035269">
    <property type="term" value="P:protein O-linked glycosylation via mannose"/>
    <property type="evidence" value="ECO:0007669"/>
    <property type="project" value="TreeGrafter"/>
</dbReference>
<evidence type="ECO:0000256" key="3">
    <source>
        <dbReference type="PROSITE-ProRule" id="PRU00339"/>
    </source>
</evidence>
<feature type="chain" id="PRO_5043947729" description="Tetratricopeptide repeat protein" evidence="4">
    <location>
        <begin position="22"/>
        <end position="399"/>
    </location>
</feature>
<feature type="signal peptide" evidence="4">
    <location>
        <begin position="1"/>
        <end position="21"/>
    </location>
</feature>
<accession>A0AAW7Y0X2</accession>
<evidence type="ECO:0000256" key="2">
    <source>
        <dbReference type="ARBA" id="ARBA00022803"/>
    </source>
</evidence>
<dbReference type="InterPro" id="IPR052346">
    <property type="entry name" value="O-mannosyl-transferase_TMTC"/>
</dbReference>
<protein>
    <recommendedName>
        <fullName evidence="7">Tetratricopeptide repeat protein</fullName>
    </recommendedName>
</protein>
<proteinExistence type="predicted"/>
<dbReference type="GO" id="GO:0030968">
    <property type="term" value="P:endoplasmic reticulum unfolded protein response"/>
    <property type="evidence" value="ECO:0007669"/>
    <property type="project" value="TreeGrafter"/>
</dbReference>
<dbReference type="InterPro" id="IPR019734">
    <property type="entry name" value="TPR_rpt"/>
</dbReference>
<keyword evidence="1" id="KW-0677">Repeat</keyword>
<dbReference type="Gene3D" id="1.25.10.10">
    <property type="entry name" value="Leucine-rich Repeat Variant"/>
    <property type="match status" value="1"/>
</dbReference>